<dbReference type="PATRIC" id="fig|59750.3.peg.2304"/>
<dbReference type="PANTHER" id="PTHR33608:SF6">
    <property type="entry name" value="BLL2464 PROTEIN"/>
    <property type="match status" value="1"/>
</dbReference>
<sequence length="291" mass="32099">MGKYLNRAKQYFGTDARGLLEGGRYALLHTRTLELDDLRPYVAGDDVRDIDWKASARAGSVLIKRFVSERHHKILLVADAGRNMSALTPAGEVKREVATNVMGAIGLIATGRSDEVGMVYGDSRGSANIRNRRGETHIESMLEHYYGHSFGDVGPTDIVSQLEFVARAHRRRLLLIVVSDEPDVSPRLDEVLKQLVGQHEMIWLMVTDMPAVGADDGEHDGFDVATGRFVLNGATLGPRVVAAYRAAEQARAAQLDDFLASHEISFARIGSSVEIRDRIVEMNEVFSNAVR</sequence>
<dbReference type="RefSeq" id="WP_067853967.1">
    <property type="nucleotide sequence ID" value="NZ_LGTW01000019.1"/>
</dbReference>
<evidence type="ECO:0000313" key="2">
    <source>
        <dbReference type="EMBL" id="KWX21426.1"/>
    </source>
</evidence>
<protein>
    <recommendedName>
        <fullName evidence="1">DUF58 domain-containing protein</fullName>
    </recommendedName>
</protein>
<proteinExistence type="predicted"/>
<reference evidence="2 3" key="1">
    <citation type="submission" date="2015-07" db="EMBL/GenBank/DDBJ databases">
        <title>A draft genome sequence of Mycobacterium wolinskyi.</title>
        <authorList>
            <person name="de Man T.J."/>
            <person name="Perry K.A."/>
            <person name="Coulliette A.D."/>
            <person name="Jensen B."/>
            <person name="Toney N.C."/>
            <person name="Limbago B.M."/>
            <person name="Noble-Wang J."/>
        </authorList>
    </citation>
    <scope>NUCLEOTIDE SEQUENCE [LARGE SCALE GENOMIC DNA]</scope>
    <source>
        <strain evidence="2 3">CDC_01</strain>
    </source>
</reference>
<accession>A0A132PGH5</accession>
<organism evidence="2 3">
    <name type="scientific">Mycolicibacterium wolinskyi</name>
    <dbReference type="NCBI Taxonomy" id="59750"/>
    <lineage>
        <taxon>Bacteria</taxon>
        <taxon>Bacillati</taxon>
        <taxon>Actinomycetota</taxon>
        <taxon>Actinomycetes</taxon>
        <taxon>Mycobacteriales</taxon>
        <taxon>Mycobacteriaceae</taxon>
        <taxon>Mycolicibacterium</taxon>
    </lineage>
</organism>
<dbReference type="Proteomes" id="UP000070612">
    <property type="component" value="Unassembled WGS sequence"/>
</dbReference>
<dbReference type="STRING" id="59750.AWC31_26970"/>
<feature type="domain" description="DUF58" evidence="1">
    <location>
        <begin position="37"/>
        <end position="209"/>
    </location>
</feature>
<dbReference type="Pfam" id="PF01882">
    <property type="entry name" value="DUF58"/>
    <property type="match status" value="1"/>
</dbReference>
<keyword evidence="3" id="KW-1185">Reference proteome</keyword>
<gene>
    <name evidence="2" type="ORF">AFM11_24715</name>
</gene>
<dbReference type="PANTHER" id="PTHR33608">
    <property type="entry name" value="BLL2464 PROTEIN"/>
    <property type="match status" value="1"/>
</dbReference>
<comment type="caution">
    <text evidence="2">The sequence shown here is derived from an EMBL/GenBank/DDBJ whole genome shotgun (WGS) entry which is preliminary data.</text>
</comment>
<dbReference type="InterPro" id="IPR002881">
    <property type="entry name" value="DUF58"/>
</dbReference>
<evidence type="ECO:0000313" key="3">
    <source>
        <dbReference type="Proteomes" id="UP000070612"/>
    </source>
</evidence>
<name>A0A132PGH5_9MYCO</name>
<dbReference type="EMBL" id="LGTW01000019">
    <property type="protein sequence ID" value="KWX21426.1"/>
    <property type="molecule type" value="Genomic_DNA"/>
</dbReference>
<evidence type="ECO:0000259" key="1">
    <source>
        <dbReference type="Pfam" id="PF01882"/>
    </source>
</evidence>
<dbReference type="AlphaFoldDB" id="A0A132PGH5"/>